<proteinExistence type="predicted"/>
<accession>A0ACC2E675</accession>
<dbReference type="Proteomes" id="UP001162992">
    <property type="component" value="Chromosome 3"/>
</dbReference>
<evidence type="ECO:0000313" key="2">
    <source>
        <dbReference type="Proteomes" id="UP001162992"/>
    </source>
</evidence>
<sequence length="129" mass="13447">MRTSETLLLCELVMLTGIALHHVAHAQTTCQTSNASPSAYDCVNAAAYITSLGSGTRCCQENCRGSLCTTMHTSGSCKVGICGACGQCLPCDVAGTDLSNVVSSCQSNGKVGGFFIDDNNNHLQFIVFS</sequence>
<evidence type="ECO:0000313" key="1">
    <source>
        <dbReference type="EMBL" id="KAJ7562005.1"/>
    </source>
</evidence>
<protein>
    <submittedName>
        <fullName evidence="1">Uncharacterized protein</fullName>
    </submittedName>
</protein>
<keyword evidence="2" id="KW-1185">Reference proteome</keyword>
<comment type="caution">
    <text evidence="1">The sequence shown here is derived from an EMBL/GenBank/DDBJ whole genome shotgun (WGS) entry which is preliminary data.</text>
</comment>
<organism evidence="1 2">
    <name type="scientific">Diphasiastrum complanatum</name>
    <name type="common">Issler's clubmoss</name>
    <name type="synonym">Lycopodium complanatum</name>
    <dbReference type="NCBI Taxonomy" id="34168"/>
    <lineage>
        <taxon>Eukaryota</taxon>
        <taxon>Viridiplantae</taxon>
        <taxon>Streptophyta</taxon>
        <taxon>Embryophyta</taxon>
        <taxon>Tracheophyta</taxon>
        <taxon>Lycopodiopsida</taxon>
        <taxon>Lycopodiales</taxon>
        <taxon>Lycopodiaceae</taxon>
        <taxon>Lycopodioideae</taxon>
        <taxon>Diphasiastrum</taxon>
    </lineage>
</organism>
<reference evidence="2" key="1">
    <citation type="journal article" date="2024" name="Proc. Natl. Acad. Sci. U.S.A.">
        <title>Extraordinary preservation of gene collinearity over three hundred million years revealed in homosporous lycophytes.</title>
        <authorList>
            <person name="Li C."/>
            <person name="Wickell D."/>
            <person name="Kuo L.Y."/>
            <person name="Chen X."/>
            <person name="Nie B."/>
            <person name="Liao X."/>
            <person name="Peng D."/>
            <person name="Ji J."/>
            <person name="Jenkins J."/>
            <person name="Williams M."/>
            <person name="Shu S."/>
            <person name="Plott C."/>
            <person name="Barry K."/>
            <person name="Rajasekar S."/>
            <person name="Grimwood J."/>
            <person name="Han X."/>
            <person name="Sun S."/>
            <person name="Hou Z."/>
            <person name="He W."/>
            <person name="Dai G."/>
            <person name="Sun C."/>
            <person name="Schmutz J."/>
            <person name="Leebens-Mack J.H."/>
            <person name="Li F.W."/>
            <person name="Wang L."/>
        </authorList>
    </citation>
    <scope>NUCLEOTIDE SEQUENCE [LARGE SCALE GENOMIC DNA]</scope>
    <source>
        <strain evidence="2">cv. PW_Plant_1</strain>
    </source>
</reference>
<gene>
    <name evidence="1" type="ORF">O6H91_03G052000</name>
</gene>
<name>A0ACC2E675_DIPCM</name>
<dbReference type="EMBL" id="CM055094">
    <property type="protein sequence ID" value="KAJ7562005.1"/>
    <property type="molecule type" value="Genomic_DNA"/>
</dbReference>